<feature type="region of interest" description="Disordered" evidence="1">
    <location>
        <begin position="1"/>
        <end position="27"/>
    </location>
</feature>
<feature type="compositionally biased region" description="Polar residues" evidence="1">
    <location>
        <begin position="1"/>
        <end position="13"/>
    </location>
</feature>
<feature type="compositionally biased region" description="Low complexity" evidence="1">
    <location>
        <begin position="810"/>
        <end position="821"/>
    </location>
</feature>
<feature type="region of interest" description="Disordered" evidence="1">
    <location>
        <begin position="677"/>
        <end position="1184"/>
    </location>
</feature>
<feature type="compositionally biased region" description="Polar residues" evidence="1">
    <location>
        <begin position="1117"/>
        <end position="1130"/>
    </location>
</feature>
<feature type="compositionally biased region" description="Polar residues" evidence="1">
    <location>
        <begin position="940"/>
        <end position="955"/>
    </location>
</feature>
<dbReference type="Proteomes" id="UP001215151">
    <property type="component" value="Unassembled WGS sequence"/>
</dbReference>
<evidence type="ECO:0000313" key="2">
    <source>
        <dbReference type="EMBL" id="KAJ8494530.1"/>
    </source>
</evidence>
<feature type="compositionally biased region" description="Low complexity" evidence="1">
    <location>
        <begin position="266"/>
        <end position="281"/>
    </location>
</feature>
<feature type="compositionally biased region" description="Basic and acidic residues" evidence="1">
    <location>
        <begin position="613"/>
        <end position="622"/>
    </location>
</feature>
<feature type="compositionally biased region" description="Polar residues" evidence="1">
    <location>
        <begin position="909"/>
        <end position="932"/>
    </location>
</feature>
<reference evidence="2" key="1">
    <citation type="submission" date="2022-11" db="EMBL/GenBank/DDBJ databases">
        <title>Genome Sequence of Cubamyces cubensis.</title>
        <authorList>
            <person name="Buettner E."/>
        </authorList>
    </citation>
    <scope>NUCLEOTIDE SEQUENCE</scope>
    <source>
        <strain evidence="2">MPL-01</strain>
    </source>
</reference>
<feature type="region of interest" description="Disordered" evidence="1">
    <location>
        <begin position="260"/>
        <end position="305"/>
    </location>
</feature>
<evidence type="ECO:0000256" key="1">
    <source>
        <dbReference type="SAM" id="MobiDB-lite"/>
    </source>
</evidence>
<feature type="compositionally biased region" description="Basic residues" evidence="1">
    <location>
        <begin position="899"/>
        <end position="908"/>
    </location>
</feature>
<dbReference type="EMBL" id="JAPEVG010000035">
    <property type="protein sequence ID" value="KAJ8494530.1"/>
    <property type="molecule type" value="Genomic_DNA"/>
</dbReference>
<feature type="region of interest" description="Disordered" evidence="1">
    <location>
        <begin position="335"/>
        <end position="377"/>
    </location>
</feature>
<organism evidence="2 3">
    <name type="scientific">Trametes cubensis</name>
    <dbReference type="NCBI Taxonomy" id="1111947"/>
    <lineage>
        <taxon>Eukaryota</taxon>
        <taxon>Fungi</taxon>
        <taxon>Dikarya</taxon>
        <taxon>Basidiomycota</taxon>
        <taxon>Agaricomycotina</taxon>
        <taxon>Agaricomycetes</taxon>
        <taxon>Polyporales</taxon>
        <taxon>Polyporaceae</taxon>
        <taxon>Trametes</taxon>
    </lineage>
</organism>
<evidence type="ECO:0008006" key="4">
    <source>
        <dbReference type="Google" id="ProtNLM"/>
    </source>
</evidence>
<proteinExistence type="predicted"/>
<protein>
    <recommendedName>
        <fullName evidence="4">Proteophosphoglycan ppg4</fullName>
    </recommendedName>
</protein>
<feature type="region of interest" description="Disordered" evidence="1">
    <location>
        <begin position="517"/>
        <end position="624"/>
    </location>
</feature>
<feature type="region of interest" description="Disordered" evidence="1">
    <location>
        <begin position="214"/>
        <end position="236"/>
    </location>
</feature>
<accession>A0AAD7TZW2</accession>
<feature type="compositionally biased region" description="Low complexity" evidence="1">
    <location>
        <begin position="1036"/>
        <end position="1060"/>
    </location>
</feature>
<feature type="compositionally biased region" description="Polar residues" evidence="1">
    <location>
        <begin position="972"/>
        <end position="981"/>
    </location>
</feature>
<feature type="region of interest" description="Disordered" evidence="1">
    <location>
        <begin position="393"/>
        <end position="449"/>
    </location>
</feature>
<feature type="compositionally biased region" description="Pro residues" evidence="1">
    <location>
        <begin position="984"/>
        <end position="1011"/>
    </location>
</feature>
<gene>
    <name evidence="2" type="ORF">ONZ51_g2279</name>
</gene>
<comment type="caution">
    <text evidence="2">The sequence shown here is derived from an EMBL/GenBank/DDBJ whole genome shotgun (WGS) entry which is preliminary data.</text>
</comment>
<feature type="compositionally biased region" description="Polar residues" evidence="1">
    <location>
        <begin position="880"/>
        <end position="896"/>
    </location>
</feature>
<feature type="compositionally biased region" description="Low complexity" evidence="1">
    <location>
        <begin position="1103"/>
        <end position="1116"/>
    </location>
</feature>
<sequence length="1212" mass="129019">MPSSSPDDATSPVSAGPTWAPPRAPLPPHRLAKLANALGVSTPVPVIHAISSPSSSYAPSPIAPSTAASSAFDFRRSPTPSIGSTHTYTPVTQTSRYLLHVIPPSHLPHESDNAYDNELLPPPPSASGYHAQFRRGILVPVYPTLQSQLAAIAKEYALPSTVGLVLYLINSSPAAQANMRLGNIANDEGETPGPRISEEIWRHIWVRVLKAEREEPPPSAVRTKGLGFGSPAAQSSPSLLQDVMSNQSSLRPLLSPMRAETPQLMTPSPSTTASHSAISSRSDLDSPESATSVSDGGNGDDIPLPGLHSPALIPILAKVEFDIDKRKAAWYDRWKRSRRGQHAKRAESRLGMQRRAASRTGDESGAEGEGDEEVARKPAMALRLVDRLQATENTPAYLRPRNGRLLGPDADEDEYAQLPDSDGEGGGSDGEADADATARYGQGSVSGDPLADVFGTDAETWADIHAENEPQRRRASNPNVVDLALDGAALSALPDPAEDDEPREVVDDAAEVAELLRRSSRPRLSVAIPASPPEKPRRGSQGSSLSRKHVPPALNLAPSLPGAANPNGPATDGSNLRLAYLQEGGTPVSSDFSKRSDEAPSDGETTHKPMRRSPLDEKREGVFYDELDLGLESSYEYDEDDPHDRRKSQVLMMAKLDEIERNLAQFSPRKLAIEDLAAETPTGMPSIASSLTPTAWRGSASAGPSPNPSPKPGPPAEGASWPAVPYSALSVMNGSGPEDPEPTPTDGMPSPPRIAFNGISTELPKSPFQKRTREDVISDETLARKRELEEEQDALYPPLVAPSLLRHTASDSPIIPLSPDPFGRFPSDLDGVPPMQEEVPPPANRRRHAHNNKSSSGLSDAPSSRFSLDSVASDDLPTPGLSSGTAKNTKSASLMSVKSIKKLWRRTNKASVSGSSSPNLPESGRSSPNSAPVVSKRTSRTMSRSPQPEQFMQPPQSAPGPAPLKPKRKTSLHSFQFNQESPYPIHPMPTRQPSPAVPPIPATTPPLPATTPPLSASAPAAPLQGEKGARKSILKSFKSQSGSLSSTSSISVSRSSSEMPPQETRRRKGSVVELSSVMKRASGVSSSMTLVDIPRSPALPEHLSQSRSNSRQSQLSYTGSASGRMSSASTRQRPSISSTDSSSSRAPSRLMAGASPPRNGSALGVPRTSGDSYESRPSFDESQFEIVSPKLAPAQALSYPYHGLDQSMSSTE</sequence>
<feature type="compositionally biased region" description="Low complexity" evidence="1">
    <location>
        <begin position="1012"/>
        <end position="1023"/>
    </location>
</feature>
<feature type="compositionally biased region" description="Polar residues" evidence="1">
    <location>
        <begin position="852"/>
        <end position="867"/>
    </location>
</feature>
<keyword evidence="3" id="KW-1185">Reference proteome</keyword>
<dbReference type="AlphaFoldDB" id="A0AAD7TZW2"/>
<feature type="compositionally biased region" description="Basic and acidic residues" evidence="1">
    <location>
        <begin position="771"/>
        <end position="788"/>
    </location>
</feature>
<name>A0AAD7TZW2_9APHY</name>
<feature type="compositionally biased region" description="Low complexity" evidence="1">
    <location>
        <begin position="1131"/>
        <end position="1149"/>
    </location>
</feature>
<evidence type="ECO:0000313" key="3">
    <source>
        <dbReference type="Proteomes" id="UP001215151"/>
    </source>
</evidence>
<feature type="compositionally biased region" description="Pro residues" evidence="1">
    <location>
        <begin position="705"/>
        <end position="715"/>
    </location>
</feature>